<organism evidence="1 2">
    <name type="scientific">Neolewinella antarctica</name>
    <dbReference type="NCBI Taxonomy" id="442734"/>
    <lineage>
        <taxon>Bacteria</taxon>
        <taxon>Pseudomonadati</taxon>
        <taxon>Bacteroidota</taxon>
        <taxon>Saprospiria</taxon>
        <taxon>Saprospirales</taxon>
        <taxon>Lewinellaceae</taxon>
        <taxon>Neolewinella</taxon>
    </lineage>
</organism>
<keyword evidence="2" id="KW-1185">Reference proteome</keyword>
<gene>
    <name evidence="1" type="ORF">GGR27_001494</name>
</gene>
<name>A0ABX0X9Q1_9BACT</name>
<dbReference type="Proteomes" id="UP000770785">
    <property type="component" value="Unassembled WGS sequence"/>
</dbReference>
<evidence type="ECO:0000313" key="1">
    <source>
        <dbReference type="EMBL" id="NJC25995.1"/>
    </source>
</evidence>
<reference evidence="1 2" key="1">
    <citation type="submission" date="2020-03" db="EMBL/GenBank/DDBJ databases">
        <title>Genomic Encyclopedia of Type Strains, Phase IV (KMG-IV): sequencing the most valuable type-strain genomes for metagenomic binning, comparative biology and taxonomic classification.</title>
        <authorList>
            <person name="Goeker M."/>
        </authorList>
    </citation>
    <scope>NUCLEOTIDE SEQUENCE [LARGE SCALE GENOMIC DNA]</scope>
    <source>
        <strain evidence="1 2">DSM 105096</strain>
    </source>
</reference>
<evidence type="ECO:0000313" key="2">
    <source>
        <dbReference type="Proteomes" id="UP000770785"/>
    </source>
</evidence>
<evidence type="ECO:0008006" key="3">
    <source>
        <dbReference type="Google" id="ProtNLM"/>
    </source>
</evidence>
<sequence>MNLTIRPLTPADNGAAALVIRTVMPEFNCVGEGYSIQDPEMDDLYATYSLPRSGYFVTEMGGGGPDSYRECRGDWKAAK</sequence>
<dbReference type="EMBL" id="JAATJH010000002">
    <property type="protein sequence ID" value="NJC25995.1"/>
    <property type="molecule type" value="Genomic_DNA"/>
</dbReference>
<accession>A0ABX0X9Q1</accession>
<dbReference type="RefSeq" id="WP_209037898.1">
    <property type="nucleotide sequence ID" value="NZ_JAATJH010000002.1"/>
</dbReference>
<proteinExistence type="predicted"/>
<protein>
    <recommendedName>
        <fullName evidence="3">Acetyltransferase</fullName>
    </recommendedName>
</protein>
<comment type="caution">
    <text evidence="1">The sequence shown here is derived from an EMBL/GenBank/DDBJ whole genome shotgun (WGS) entry which is preliminary data.</text>
</comment>